<keyword evidence="4" id="KW-0539">Nucleus</keyword>
<evidence type="ECO:0000313" key="7">
    <source>
        <dbReference type="Proteomes" id="UP001182556"/>
    </source>
</evidence>
<dbReference type="PANTHER" id="PTHR13026">
    <property type="entry name" value="NNP-1 PROTEIN NOVEL NUCLEAR PROTEIN 1 NOP52"/>
    <property type="match status" value="1"/>
</dbReference>
<comment type="caution">
    <text evidence="6">The sequence shown here is derived from an EMBL/GenBank/DDBJ whole genome shotgun (WGS) entry which is preliminary data.</text>
</comment>
<dbReference type="GO" id="GO:0005634">
    <property type="term" value="C:nucleus"/>
    <property type="evidence" value="ECO:0007669"/>
    <property type="project" value="UniProtKB-SubCell"/>
</dbReference>
<keyword evidence="3" id="KW-0698">rRNA processing</keyword>
<evidence type="ECO:0000256" key="3">
    <source>
        <dbReference type="ARBA" id="ARBA00022552"/>
    </source>
</evidence>
<evidence type="ECO:0000256" key="4">
    <source>
        <dbReference type="ARBA" id="ARBA00023242"/>
    </source>
</evidence>
<dbReference type="AlphaFoldDB" id="A0AAD9CX76"/>
<evidence type="ECO:0000256" key="2">
    <source>
        <dbReference type="ARBA" id="ARBA00006374"/>
    </source>
</evidence>
<evidence type="ECO:0000256" key="5">
    <source>
        <dbReference type="SAM" id="MobiDB-lite"/>
    </source>
</evidence>
<dbReference type="Pfam" id="PF05997">
    <property type="entry name" value="Nop52"/>
    <property type="match status" value="1"/>
</dbReference>
<dbReference type="PANTHER" id="PTHR13026:SF0">
    <property type="entry name" value="RIBOSOMAL RNA PROCESSING 1B"/>
    <property type="match status" value="1"/>
</dbReference>
<comment type="subcellular location">
    <subcellularLocation>
        <location evidence="1">Nucleus</location>
    </subcellularLocation>
</comment>
<proteinExistence type="inferred from homology"/>
<feature type="region of interest" description="Disordered" evidence="5">
    <location>
        <begin position="1"/>
        <end position="27"/>
    </location>
</feature>
<gene>
    <name evidence="6" type="ORF">DB88DRAFT_453963</name>
</gene>
<organism evidence="6 7">
    <name type="scientific">Papiliotrema laurentii</name>
    <name type="common">Cryptococcus laurentii</name>
    <dbReference type="NCBI Taxonomy" id="5418"/>
    <lineage>
        <taxon>Eukaryota</taxon>
        <taxon>Fungi</taxon>
        <taxon>Dikarya</taxon>
        <taxon>Basidiomycota</taxon>
        <taxon>Agaricomycotina</taxon>
        <taxon>Tremellomycetes</taxon>
        <taxon>Tremellales</taxon>
        <taxon>Rhynchogastremaceae</taxon>
        <taxon>Papiliotrema</taxon>
    </lineage>
</organism>
<dbReference type="InterPro" id="IPR010301">
    <property type="entry name" value="RRP1"/>
</dbReference>
<evidence type="ECO:0000313" key="6">
    <source>
        <dbReference type="EMBL" id="KAK1923614.1"/>
    </source>
</evidence>
<sequence>MPAAVSSRKNKGKARAAPEKVSPAMPLGKQLAHTDKAVRDRAVQGLVAFLSRGTYVDEESGESSTGYVPLSDSEMAKLWKGLFYCFWMSDKPLVQQALAADLAELLLQINPSSSSGSSKEDNQLTAALGFLKGFWQAIVREWTGVDRLRMDKFYLLMRRYVNATFRLLARHGWSKEAIDGVNEILSSKTGPLTWEDRSVPSSLSTHLSDIYLDELDKVLGLPEVNAQPACPLVALLGPHTTLLARTPTATVHTRIYTSLFQPLLNALALASDAERPAKRTKTEEPVYPHIIMGCCTGPQGVEERVGASELRRDVLQGLFRAAADPQANEADRRKIYKVWREEGGADDDDDDE</sequence>
<dbReference type="GO" id="GO:0006364">
    <property type="term" value="P:rRNA processing"/>
    <property type="evidence" value="ECO:0007669"/>
    <property type="project" value="UniProtKB-KW"/>
</dbReference>
<dbReference type="Proteomes" id="UP001182556">
    <property type="component" value="Unassembled WGS sequence"/>
</dbReference>
<reference evidence="6" key="1">
    <citation type="submission" date="2023-02" db="EMBL/GenBank/DDBJ databases">
        <title>Identification and recombinant expression of a fungal hydrolase from Papiliotrema laurentii that hydrolyzes apple cutin and clears colloidal polyester polyurethane.</title>
        <authorList>
            <consortium name="DOE Joint Genome Institute"/>
            <person name="Roman V.A."/>
            <person name="Bojanowski C."/>
            <person name="Crable B.R."/>
            <person name="Wagner D.N."/>
            <person name="Hung C.S."/>
            <person name="Nadeau L.J."/>
            <person name="Schratz L."/>
            <person name="Haridas S."/>
            <person name="Pangilinan J."/>
            <person name="Lipzen A."/>
            <person name="Na H."/>
            <person name="Yan M."/>
            <person name="Ng V."/>
            <person name="Grigoriev I.V."/>
            <person name="Spatafora J.W."/>
            <person name="Barlow D."/>
            <person name="Biffinger J."/>
            <person name="Kelley-Loughnane N."/>
            <person name="Varaljay V.A."/>
            <person name="Crookes-Goodson W.J."/>
        </authorList>
    </citation>
    <scope>NUCLEOTIDE SEQUENCE</scope>
    <source>
        <strain evidence="6">5307AH</strain>
    </source>
</reference>
<keyword evidence="7" id="KW-1185">Reference proteome</keyword>
<name>A0AAD9CX76_PAPLA</name>
<dbReference type="EMBL" id="JAODAN010000006">
    <property type="protein sequence ID" value="KAK1923614.1"/>
    <property type="molecule type" value="Genomic_DNA"/>
</dbReference>
<protein>
    <submittedName>
        <fullName evidence="6">Nucleolar protein,Nop52-domain-containing protein</fullName>
    </submittedName>
</protein>
<accession>A0AAD9CX76</accession>
<dbReference type="GO" id="GO:0030688">
    <property type="term" value="C:preribosome, small subunit precursor"/>
    <property type="evidence" value="ECO:0007669"/>
    <property type="project" value="InterPro"/>
</dbReference>
<comment type="similarity">
    <text evidence="2">Belongs to the RRP1 family.</text>
</comment>
<evidence type="ECO:0000256" key="1">
    <source>
        <dbReference type="ARBA" id="ARBA00004123"/>
    </source>
</evidence>